<keyword evidence="3" id="KW-1185">Reference proteome</keyword>
<dbReference type="Proteomes" id="UP000095287">
    <property type="component" value="Unplaced"/>
</dbReference>
<evidence type="ECO:0000313" key="3">
    <source>
        <dbReference type="Proteomes" id="UP000095287"/>
    </source>
</evidence>
<dbReference type="WBParaSite" id="L893_g17063.t1">
    <property type="protein sequence ID" value="L893_g17063.t1"/>
    <property type="gene ID" value="L893_g17063"/>
</dbReference>
<organism evidence="3 4">
    <name type="scientific">Steinernema glaseri</name>
    <dbReference type="NCBI Taxonomy" id="37863"/>
    <lineage>
        <taxon>Eukaryota</taxon>
        <taxon>Metazoa</taxon>
        <taxon>Ecdysozoa</taxon>
        <taxon>Nematoda</taxon>
        <taxon>Chromadorea</taxon>
        <taxon>Rhabditida</taxon>
        <taxon>Tylenchina</taxon>
        <taxon>Panagrolaimomorpha</taxon>
        <taxon>Strongyloidoidea</taxon>
        <taxon>Steinernematidae</taxon>
        <taxon>Steinernema</taxon>
    </lineage>
</organism>
<protein>
    <submittedName>
        <fullName evidence="4">Chitin-binding type-2 domain-containing protein</fullName>
    </submittedName>
</protein>
<sequence length="283" mass="32328">MHGALLNHIKHFVDALKRAPESSGGPHHKTMFPVIVLLLLAASVSSRPDSYDPIDDCDVTTNKAFCEEYKRRMYGETTTPEPEYKPTDGYPRDYDYRQTPEADPHRHGHSTPSPPDYPDFDPRYGSSTPDWDSATASTHKPPASEPYWTESPPRGHDDEGSTAASPGSSHDDHYHAYIPNQKLLQCLRGFQASVDKSECYKKHGTEVKFDTDHEYNVCLSRKIFEPVMCKQGFFYRKCLNRPSKSGGNQEQMCRYEVCYENYGRADDERCDQLIANFREMRAN</sequence>
<feature type="compositionally biased region" description="Basic and acidic residues" evidence="1">
    <location>
        <begin position="82"/>
        <end position="105"/>
    </location>
</feature>
<evidence type="ECO:0000313" key="4">
    <source>
        <dbReference type="WBParaSite" id="L893_g17063.t1"/>
    </source>
</evidence>
<feature type="compositionally biased region" description="Polar residues" evidence="1">
    <location>
        <begin position="125"/>
        <end position="138"/>
    </location>
</feature>
<name>A0A1I7YJV0_9BILA</name>
<accession>A0A1I7YJV0</accession>
<reference evidence="4" key="1">
    <citation type="submission" date="2016-11" db="UniProtKB">
        <authorList>
            <consortium name="WormBaseParasite"/>
        </authorList>
    </citation>
    <scope>IDENTIFICATION</scope>
</reference>
<proteinExistence type="predicted"/>
<feature type="signal peptide" evidence="2">
    <location>
        <begin position="1"/>
        <end position="46"/>
    </location>
</feature>
<dbReference type="AlphaFoldDB" id="A0A1I7YJV0"/>
<evidence type="ECO:0000256" key="2">
    <source>
        <dbReference type="SAM" id="SignalP"/>
    </source>
</evidence>
<keyword evidence="2" id="KW-0732">Signal</keyword>
<feature type="region of interest" description="Disordered" evidence="1">
    <location>
        <begin position="77"/>
        <end position="174"/>
    </location>
</feature>
<evidence type="ECO:0000256" key="1">
    <source>
        <dbReference type="SAM" id="MobiDB-lite"/>
    </source>
</evidence>
<feature type="chain" id="PRO_5009312254" evidence="2">
    <location>
        <begin position="47"/>
        <end position="283"/>
    </location>
</feature>